<evidence type="ECO:0000313" key="4">
    <source>
        <dbReference type="EMBL" id="GFS03494.1"/>
    </source>
</evidence>
<evidence type="ECO:0000313" key="5">
    <source>
        <dbReference type="Proteomes" id="UP000762676"/>
    </source>
</evidence>
<protein>
    <submittedName>
        <fullName evidence="4">Bf-TIR-SAM-like protein</fullName>
    </submittedName>
</protein>
<dbReference type="AlphaFoldDB" id="A0AAV4HZ54"/>
<sequence>MSNPKENDNGTIQVIDKSSDLDRDRSVNSGLKMGKTIDGDVDKLESGNAREADNKNEDHTGQSSTEQEKMDSPKTETKLLPETDKCEQDVNSADVANEDDANEAQDQAAKTMSVEIKDKSPKQTDDINHFDSVSNIKSQPDRGREIKKDVKISGNMKPGKSDSFVQSQNNSNAVASSHQTPRLKKMKKGIFVSYSPDAGFLERRFVVEAVRQLKENNLADDIWFDKDERNTDSPCWFSMRMEAVEKCRAAVLVLSDSYFTCPVSLYEGKTLIERTVSDPNSVKVFPVLFRQPDPSDVPKHFSVFLESAIDLTGEHVKKSAAEKTSVVVGTIMEELEKYATMHTAPLPVTPPDSEFTGEFRKKKICQWSASDLQEWLFNLGIKEFYRQSLAEAMVDGFLLMSLTDHDMVTHLGIESRVVRKKIMQQILQTLDREHKHPDNWHLRSRALRPKPDVVYIIYDPADVRLAQNLKADLKWKNMQVIHHDTVKLGRSKEEFLQINGPSLATASHVVVVMTDAASGSPFIFHEVLFADWLGKKLVTAMFKNVWTGLRASLKAVLGDCPAVDFESQMYTESLDVLEHQIRPLRRVPGVVLEQTYLNKMAEGLKPLEVLASLRGGAISTIIPSDEDSPQVFISYQWDMQSKVDELQQILERAGFPCWADIAVGGATSANHASSGSALANNGGPRGHSSRSSRSSHHSLPHHHHSPLLSAGGGGAGVSSGETLQGQIQRTMKACSVVVCCITPKYLQSDNCAKDLALADALHKPVIPLLLRYAPAESAPNYVRRILLRYSYVDLSNERLYKQNVGVLVERVRKVVDSSMLR</sequence>
<dbReference type="SUPFAM" id="SSF47769">
    <property type="entry name" value="SAM/Pointed domain"/>
    <property type="match status" value="1"/>
</dbReference>
<feature type="compositionally biased region" description="Basic and acidic residues" evidence="1">
    <location>
        <begin position="17"/>
        <end position="26"/>
    </location>
</feature>
<dbReference type="SUPFAM" id="SSF52200">
    <property type="entry name" value="Toll/Interleukin receptor TIR domain"/>
    <property type="match status" value="2"/>
</dbReference>
<organism evidence="4 5">
    <name type="scientific">Elysia marginata</name>
    <dbReference type="NCBI Taxonomy" id="1093978"/>
    <lineage>
        <taxon>Eukaryota</taxon>
        <taxon>Metazoa</taxon>
        <taxon>Spiralia</taxon>
        <taxon>Lophotrochozoa</taxon>
        <taxon>Mollusca</taxon>
        <taxon>Gastropoda</taxon>
        <taxon>Heterobranchia</taxon>
        <taxon>Euthyneura</taxon>
        <taxon>Panpulmonata</taxon>
        <taxon>Sacoglossa</taxon>
        <taxon>Placobranchoidea</taxon>
        <taxon>Plakobranchidae</taxon>
        <taxon>Elysia</taxon>
    </lineage>
</organism>
<keyword evidence="5" id="KW-1185">Reference proteome</keyword>
<dbReference type="Proteomes" id="UP000762676">
    <property type="component" value="Unassembled WGS sequence"/>
</dbReference>
<feature type="region of interest" description="Disordered" evidence="1">
    <location>
        <begin position="1"/>
        <end position="181"/>
    </location>
</feature>
<feature type="domain" description="SAM" evidence="3">
    <location>
        <begin position="367"/>
        <end position="432"/>
    </location>
</feature>
<dbReference type="Gene3D" id="3.40.50.10140">
    <property type="entry name" value="Toll/interleukin-1 receptor homology (TIR) domain"/>
    <property type="match status" value="2"/>
</dbReference>
<feature type="domain" description="TIR" evidence="2">
    <location>
        <begin position="186"/>
        <end position="332"/>
    </location>
</feature>
<accession>A0AAV4HZ54</accession>
<feature type="compositionally biased region" description="Basic and acidic residues" evidence="1">
    <location>
        <begin position="115"/>
        <end position="129"/>
    </location>
</feature>
<dbReference type="Pfam" id="PF07647">
    <property type="entry name" value="SAM_2"/>
    <property type="match status" value="1"/>
</dbReference>
<dbReference type="Gene3D" id="1.10.150.50">
    <property type="entry name" value="Transcription Factor, Ets-1"/>
    <property type="match status" value="1"/>
</dbReference>
<dbReference type="SMART" id="SM00454">
    <property type="entry name" value="SAM"/>
    <property type="match status" value="1"/>
</dbReference>
<dbReference type="InterPro" id="IPR013761">
    <property type="entry name" value="SAM/pointed_sf"/>
</dbReference>
<dbReference type="GO" id="GO:0007165">
    <property type="term" value="P:signal transduction"/>
    <property type="evidence" value="ECO:0007669"/>
    <property type="project" value="InterPro"/>
</dbReference>
<gene>
    <name evidence="4" type="ORF">ElyMa_004633400</name>
</gene>
<feature type="compositionally biased region" description="Basic and acidic residues" evidence="1">
    <location>
        <begin position="35"/>
        <end position="88"/>
    </location>
</feature>
<evidence type="ECO:0000259" key="2">
    <source>
        <dbReference type="PROSITE" id="PS50104"/>
    </source>
</evidence>
<dbReference type="InterPro" id="IPR035897">
    <property type="entry name" value="Toll_tir_struct_dom_sf"/>
</dbReference>
<name>A0AAV4HZ54_9GAST</name>
<dbReference type="InterPro" id="IPR000157">
    <property type="entry name" value="TIR_dom"/>
</dbReference>
<reference evidence="4 5" key="1">
    <citation type="journal article" date="2021" name="Elife">
        <title>Chloroplast acquisition without the gene transfer in kleptoplastic sea slugs, Plakobranchus ocellatus.</title>
        <authorList>
            <person name="Maeda T."/>
            <person name="Takahashi S."/>
            <person name="Yoshida T."/>
            <person name="Shimamura S."/>
            <person name="Takaki Y."/>
            <person name="Nagai Y."/>
            <person name="Toyoda A."/>
            <person name="Suzuki Y."/>
            <person name="Arimoto A."/>
            <person name="Ishii H."/>
            <person name="Satoh N."/>
            <person name="Nishiyama T."/>
            <person name="Hasebe M."/>
            <person name="Maruyama T."/>
            <person name="Minagawa J."/>
            <person name="Obokata J."/>
            <person name="Shigenobu S."/>
        </authorList>
    </citation>
    <scope>NUCLEOTIDE SEQUENCE [LARGE SCALE GENOMIC DNA]</scope>
</reference>
<dbReference type="PROSITE" id="PS50104">
    <property type="entry name" value="TIR"/>
    <property type="match status" value="1"/>
</dbReference>
<evidence type="ECO:0000259" key="3">
    <source>
        <dbReference type="PROSITE" id="PS50105"/>
    </source>
</evidence>
<dbReference type="Pfam" id="PF13676">
    <property type="entry name" value="TIR_2"/>
    <property type="match status" value="1"/>
</dbReference>
<dbReference type="PROSITE" id="PS50105">
    <property type="entry name" value="SAM_DOMAIN"/>
    <property type="match status" value="1"/>
</dbReference>
<feature type="compositionally biased region" description="Low complexity" evidence="1">
    <location>
        <begin position="165"/>
        <end position="177"/>
    </location>
</feature>
<dbReference type="PANTHER" id="PTHR47508">
    <property type="entry name" value="SAM DOMAIN-CONTAINING PROTEIN-RELATED"/>
    <property type="match status" value="1"/>
</dbReference>
<evidence type="ECO:0000256" key="1">
    <source>
        <dbReference type="SAM" id="MobiDB-lite"/>
    </source>
</evidence>
<comment type="caution">
    <text evidence="4">The sequence shown here is derived from an EMBL/GenBank/DDBJ whole genome shotgun (WGS) entry which is preliminary data.</text>
</comment>
<proteinExistence type="predicted"/>
<dbReference type="PANTHER" id="PTHR47508:SF2">
    <property type="entry name" value="TIR DOMAIN-CONTAINING PROTEIN"/>
    <property type="match status" value="1"/>
</dbReference>
<feature type="compositionally biased region" description="Basic and acidic residues" evidence="1">
    <location>
        <begin position="139"/>
        <end position="151"/>
    </location>
</feature>
<feature type="region of interest" description="Disordered" evidence="1">
    <location>
        <begin position="672"/>
        <end position="720"/>
    </location>
</feature>
<feature type="compositionally biased region" description="Basic residues" evidence="1">
    <location>
        <begin position="687"/>
        <end position="705"/>
    </location>
</feature>
<dbReference type="InterPro" id="IPR001660">
    <property type="entry name" value="SAM"/>
</dbReference>
<dbReference type="EMBL" id="BMAT01009300">
    <property type="protein sequence ID" value="GFS03494.1"/>
    <property type="molecule type" value="Genomic_DNA"/>
</dbReference>